<keyword evidence="3" id="KW-1185">Reference proteome</keyword>
<protein>
    <submittedName>
        <fullName evidence="2">Uncharacterized protein</fullName>
    </submittedName>
</protein>
<proteinExistence type="predicted"/>
<sequence length="299" mass="35347">MTYTAHIKYNYFFETCVRTCVCVYVCIRETKTSKHTKQKEEEEEEEKVQASESNSPKSTPAFDLSSYAISPRIHHFKLTGNDITNVDRNSLEKYMATRREEDVKWYNRLLSKTKKYGKHYYSKRYENEGLDAFRRHITLRVDHDHNDFASERLGSTTHSQFASTIDHTHTGNTSTKTRTKTKTKLRPKTTQMELKKGMNMSFLTKPVTSENYEDKYIKYLYSGNTRKKKNPLLDAGVLSLRDPVEMHPLDEKEREAQQQPEEDDKNNELELSKFLINIKYKNIKNKNNKYILFYLFVQI</sequence>
<dbReference type="Proteomes" id="UP000023152">
    <property type="component" value="Unassembled WGS sequence"/>
</dbReference>
<organism evidence="2 3">
    <name type="scientific">Reticulomyxa filosa</name>
    <dbReference type="NCBI Taxonomy" id="46433"/>
    <lineage>
        <taxon>Eukaryota</taxon>
        <taxon>Sar</taxon>
        <taxon>Rhizaria</taxon>
        <taxon>Retaria</taxon>
        <taxon>Foraminifera</taxon>
        <taxon>Monothalamids</taxon>
        <taxon>Reticulomyxidae</taxon>
        <taxon>Reticulomyxa</taxon>
    </lineage>
</organism>
<evidence type="ECO:0000256" key="1">
    <source>
        <dbReference type="SAM" id="MobiDB-lite"/>
    </source>
</evidence>
<feature type="compositionally biased region" description="Basic and acidic residues" evidence="1">
    <location>
        <begin position="246"/>
        <end position="256"/>
    </location>
</feature>
<reference evidence="2 3" key="1">
    <citation type="journal article" date="2013" name="Curr. Biol.">
        <title>The Genome of the Foraminiferan Reticulomyxa filosa.</title>
        <authorList>
            <person name="Glockner G."/>
            <person name="Hulsmann N."/>
            <person name="Schleicher M."/>
            <person name="Noegel A.A."/>
            <person name="Eichinger L."/>
            <person name="Gallinger C."/>
            <person name="Pawlowski J."/>
            <person name="Sierra R."/>
            <person name="Euteneuer U."/>
            <person name="Pillet L."/>
            <person name="Moustafa A."/>
            <person name="Platzer M."/>
            <person name="Groth M."/>
            <person name="Szafranski K."/>
            <person name="Schliwa M."/>
        </authorList>
    </citation>
    <scope>NUCLEOTIDE SEQUENCE [LARGE SCALE GENOMIC DNA]</scope>
</reference>
<name>X6MWQ0_RETFI</name>
<feature type="region of interest" description="Disordered" evidence="1">
    <location>
        <begin position="246"/>
        <end position="266"/>
    </location>
</feature>
<feature type="compositionally biased region" description="Basic residues" evidence="1">
    <location>
        <begin position="177"/>
        <end position="187"/>
    </location>
</feature>
<evidence type="ECO:0000313" key="3">
    <source>
        <dbReference type="Proteomes" id="UP000023152"/>
    </source>
</evidence>
<dbReference type="AlphaFoldDB" id="X6MWQ0"/>
<feature type="region of interest" description="Disordered" evidence="1">
    <location>
        <begin position="165"/>
        <end position="188"/>
    </location>
</feature>
<comment type="caution">
    <text evidence="2">The sequence shown here is derived from an EMBL/GenBank/DDBJ whole genome shotgun (WGS) entry which is preliminary data.</text>
</comment>
<gene>
    <name evidence="2" type="ORF">RFI_19423</name>
</gene>
<dbReference type="EMBL" id="ASPP01015826">
    <property type="protein sequence ID" value="ETO17882.1"/>
    <property type="molecule type" value="Genomic_DNA"/>
</dbReference>
<accession>X6MWQ0</accession>
<evidence type="ECO:0000313" key="2">
    <source>
        <dbReference type="EMBL" id="ETO17882.1"/>
    </source>
</evidence>
<feature type="region of interest" description="Disordered" evidence="1">
    <location>
        <begin position="34"/>
        <end position="62"/>
    </location>
</feature>